<reference evidence="8" key="1">
    <citation type="submission" date="2022-07" db="EMBL/GenBank/DDBJ databases">
        <title>Fungi with potential for degradation of polypropylene.</title>
        <authorList>
            <person name="Gostincar C."/>
        </authorList>
    </citation>
    <scope>NUCLEOTIDE SEQUENCE</scope>
    <source>
        <strain evidence="8">EXF-13308</strain>
    </source>
</reference>
<evidence type="ECO:0000256" key="7">
    <source>
        <dbReference type="SAM" id="Phobius"/>
    </source>
</evidence>
<dbReference type="GO" id="GO:0022857">
    <property type="term" value="F:transmembrane transporter activity"/>
    <property type="evidence" value="ECO:0007669"/>
    <property type="project" value="InterPro"/>
</dbReference>
<evidence type="ECO:0000313" key="8">
    <source>
        <dbReference type="EMBL" id="KAJ9132264.1"/>
    </source>
</evidence>
<feature type="transmembrane region" description="Helical" evidence="7">
    <location>
        <begin position="178"/>
        <end position="196"/>
    </location>
</feature>
<dbReference type="AlphaFoldDB" id="A0AA38R7Z9"/>
<evidence type="ECO:0000256" key="1">
    <source>
        <dbReference type="ARBA" id="ARBA00004141"/>
    </source>
</evidence>
<feature type="transmembrane region" description="Helical" evidence="7">
    <location>
        <begin position="512"/>
        <end position="532"/>
    </location>
</feature>
<organism evidence="8 9">
    <name type="scientific">Pleurostoma richardsiae</name>
    <dbReference type="NCBI Taxonomy" id="41990"/>
    <lineage>
        <taxon>Eukaryota</taxon>
        <taxon>Fungi</taxon>
        <taxon>Dikarya</taxon>
        <taxon>Ascomycota</taxon>
        <taxon>Pezizomycotina</taxon>
        <taxon>Sordariomycetes</taxon>
        <taxon>Sordariomycetidae</taxon>
        <taxon>Calosphaeriales</taxon>
        <taxon>Pleurostomataceae</taxon>
        <taxon>Pleurostoma</taxon>
    </lineage>
</organism>
<feature type="transmembrane region" description="Helical" evidence="7">
    <location>
        <begin position="476"/>
        <end position="497"/>
    </location>
</feature>
<comment type="subcellular location">
    <subcellularLocation>
        <location evidence="1">Membrane</location>
        <topology evidence="1">Multi-pass membrane protein</topology>
    </subcellularLocation>
</comment>
<dbReference type="InterPro" id="IPR036259">
    <property type="entry name" value="MFS_trans_sf"/>
</dbReference>
<feature type="transmembrane region" description="Helical" evidence="7">
    <location>
        <begin position="270"/>
        <end position="290"/>
    </location>
</feature>
<evidence type="ECO:0000256" key="2">
    <source>
        <dbReference type="ARBA" id="ARBA00022448"/>
    </source>
</evidence>
<dbReference type="Pfam" id="PF07690">
    <property type="entry name" value="MFS_1"/>
    <property type="match status" value="1"/>
</dbReference>
<evidence type="ECO:0000313" key="9">
    <source>
        <dbReference type="Proteomes" id="UP001174694"/>
    </source>
</evidence>
<keyword evidence="4 7" id="KW-1133">Transmembrane helix</keyword>
<dbReference type="Proteomes" id="UP001174694">
    <property type="component" value="Unassembled WGS sequence"/>
</dbReference>
<keyword evidence="5 7" id="KW-0472">Membrane</keyword>
<name>A0AA38R7Z9_9PEZI</name>
<evidence type="ECO:0000256" key="6">
    <source>
        <dbReference type="SAM" id="MobiDB-lite"/>
    </source>
</evidence>
<accession>A0AA38R7Z9</accession>
<feature type="transmembrane region" description="Helical" evidence="7">
    <location>
        <begin position="419"/>
        <end position="439"/>
    </location>
</feature>
<proteinExistence type="predicted"/>
<comment type="caution">
    <text evidence="8">The sequence shown here is derived from an EMBL/GenBank/DDBJ whole genome shotgun (WGS) entry which is preliminary data.</text>
</comment>
<evidence type="ECO:0000256" key="4">
    <source>
        <dbReference type="ARBA" id="ARBA00022989"/>
    </source>
</evidence>
<feature type="transmembrane region" description="Helical" evidence="7">
    <location>
        <begin position="387"/>
        <end position="407"/>
    </location>
</feature>
<dbReference type="PANTHER" id="PTHR43791:SF65">
    <property type="entry name" value="MAJOR FACILITATOR SUPERFAMILY (MFS) PROFILE DOMAIN-CONTAINING PROTEIN-RELATED"/>
    <property type="match status" value="1"/>
</dbReference>
<protein>
    <submittedName>
        <fullName evidence="8">Major facilitator superfamily domain-containing protein</fullName>
    </submittedName>
</protein>
<sequence length="570" mass="65415">MSEAKESTKVAAESDNSDPGTDVDAVRERILLEQQLQKSEPPALPISTLWRRKEHKDLQEIATQPSVFDDPETAKYFQPTPKYENLHRFDPSARWTWAEELPLINKIDWKITTWACIAFFALDLDRGNLSQANTDSFLKDLKLSTNDYNLGNTVFRLSFLCAELPSQLISKKLGPDRWIPTIMCLWSIVAASQFWLSGRTSFLVCRSLLGILQGGFIPDIILYLSYFFKGSELPFRLALFWTTLRIVDVIAPILAFGLLRMRGVHGYEGWRWLFLIEGLFTLVVGVWSWFMMAASPTQTKSWYRPKGWFTEREEVIMVNRILRDDPSKGDMHNRQAVDLKLLWKSITDYDLWPIYIIGLMFQMPVGPPDQYLTLTLRDLGFNTFDSNLLSIPTQAAGAVTMLVFTYFSEIWSQRVGMAFIAQLWVLPNIIALAVLPGGVGSWPKFAVLTVLLAWPSPHALQVAWCSRNSNSVRTRAVSAALYNMFVQVSGIVYSNIYRADDAPEYRRGNKQLVAICAANLVIYVLTKLYYVWRNKSRENKWNGMTREQQLDYLENTRDSGSKRLDFRFAH</sequence>
<keyword evidence="3 7" id="KW-0812">Transmembrane</keyword>
<dbReference type="GO" id="GO:0016020">
    <property type="term" value="C:membrane"/>
    <property type="evidence" value="ECO:0007669"/>
    <property type="project" value="UniProtKB-SubCell"/>
</dbReference>
<evidence type="ECO:0000256" key="3">
    <source>
        <dbReference type="ARBA" id="ARBA00022692"/>
    </source>
</evidence>
<dbReference type="SUPFAM" id="SSF103473">
    <property type="entry name" value="MFS general substrate transporter"/>
    <property type="match status" value="1"/>
</dbReference>
<dbReference type="PANTHER" id="PTHR43791">
    <property type="entry name" value="PERMEASE-RELATED"/>
    <property type="match status" value="1"/>
</dbReference>
<keyword evidence="2" id="KW-0813">Transport</keyword>
<dbReference type="FunFam" id="1.20.1250.20:FF:000106">
    <property type="entry name" value="MFS transporter, putative"/>
    <property type="match status" value="1"/>
</dbReference>
<feature type="transmembrane region" description="Helical" evidence="7">
    <location>
        <begin position="445"/>
        <end position="464"/>
    </location>
</feature>
<feature type="region of interest" description="Disordered" evidence="6">
    <location>
        <begin position="1"/>
        <end position="26"/>
    </location>
</feature>
<keyword evidence="9" id="KW-1185">Reference proteome</keyword>
<feature type="transmembrane region" description="Helical" evidence="7">
    <location>
        <begin position="208"/>
        <end position="226"/>
    </location>
</feature>
<dbReference type="InterPro" id="IPR011701">
    <property type="entry name" value="MFS"/>
</dbReference>
<feature type="transmembrane region" description="Helical" evidence="7">
    <location>
        <begin position="238"/>
        <end position="258"/>
    </location>
</feature>
<gene>
    <name evidence="8" type="ORF">NKR23_g11352</name>
</gene>
<evidence type="ECO:0000256" key="5">
    <source>
        <dbReference type="ARBA" id="ARBA00023136"/>
    </source>
</evidence>
<dbReference type="Gene3D" id="1.20.1250.20">
    <property type="entry name" value="MFS general substrate transporter like domains"/>
    <property type="match status" value="1"/>
</dbReference>
<dbReference type="EMBL" id="JANBVO010000059">
    <property type="protein sequence ID" value="KAJ9132264.1"/>
    <property type="molecule type" value="Genomic_DNA"/>
</dbReference>
<dbReference type="FunFam" id="1.20.1250.20:FF:000247">
    <property type="entry name" value="MFS general substrate transporter"/>
    <property type="match status" value="1"/>
</dbReference>